<dbReference type="AlphaFoldDB" id="A0A8J2HYG1"/>
<reference evidence="1" key="1">
    <citation type="submission" date="2021-05" db="EMBL/GenBank/DDBJ databases">
        <authorList>
            <person name="Stam R."/>
        </authorList>
    </citation>
    <scope>NUCLEOTIDE SEQUENCE</scope>
    <source>
        <strain evidence="1">CS162</strain>
    </source>
</reference>
<protein>
    <submittedName>
        <fullName evidence="1">Uncharacterized protein</fullName>
    </submittedName>
</protein>
<sequence>MFYDTGLLGQRLVCLLWNKEVYLPLAQTEACHSSALSMKCSGYDIQTLITSRKPTKDAELKGLNDYPEDLTGLTFRLTHQNTRGYRYRNIQVKA</sequence>
<evidence type="ECO:0000313" key="2">
    <source>
        <dbReference type="Proteomes" id="UP000676310"/>
    </source>
</evidence>
<dbReference type="RefSeq" id="XP_043166163.1">
    <property type="nucleotide sequence ID" value="XM_043310228.1"/>
</dbReference>
<keyword evidence="2" id="KW-1185">Reference proteome</keyword>
<accession>A0A8J2HYG1</accession>
<gene>
    <name evidence="1" type="ORF">ALTATR162_LOCUS2622</name>
</gene>
<proteinExistence type="predicted"/>
<evidence type="ECO:0000313" key="1">
    <source>
        <dbReference type="EMBL" id="CAG5150311.1"/>
    </source>
</evidence>
<name>A0A8J2HYG1_9PLEO</name>
<dbReference type="EMBL" id="CAJRGZ010000015">
    <property type="protein sequence ID" value="CAG5150311.1"/>
    <property type="molecule type" value="Genomic_DNA"/>
</dbReference>
<dbReference type="GeneID" id="67014088"/>
<dbReference type="Proteomes" id="UP000676310">
    <property type="component" value="Unassembled WGS sequence"/>
</dbReference>
<comment type="caution">
    <text evidence="1">The sequence shown here is derived from an EMBL/GenBank/DDBJ whole genome shotgun (WGS) entry which is preliminary data.</text>
</comment>
<organism evidence="1 2">
    <name type="scientific">Alternaria atra</name>
    <dbReference type="NCBI Taxonomy" id="119953"/>
    <lineage>
        <taxon>Eukaryota</taxon>
        <taxon>Fungi</taxon>
        <taxon>Dikarya</taxon>
        <taxon>Ascomycota</taxon>
        <taxon>Pezizomycotina</taxon>
        <taxon>Dothideomycetes</taxon>
        <taxon>Pleosporomycetidae</taxon>
        <taxon>Pleosporales</taxon>
        <taxon>Pleosporineae</taxon>
        <taxon>Pleosporaceae</taxon>
        <taxon>Alternaria</taxon>
        <taxon>Alternaria sect. Ulocladioides</taxon>
    </lineage>
</organism>